<evidence type="ECO:0000313" key="12">
    <source>
        <dbReference type="Proteomes" id="UP000564885"/>
    </source>
</evidence>
<dbReference type="PANTHER" id="PTHR47354">
    <property type="entry name" value="NADH OXIDOREDUCTASE HCR"/>
    <property type="match status" value="1"/>
</dbReference>
<dbReference type="AlphaFoldDB" id="A0A849I9Y3"/>
<keyword evidence="7" id="KW-0408">Iron</keyword>
<keyword evidence="8" id="KW-0411">Iron-sulfur</keyword>
<keyword evidence="4" id="KW-0001">2Fe-2S</keyword>
<keyword evidence="12" id="KW-1185">Reference proteome</keyword>
<name>A0A849I9Y3_9HYPH</name>
<dbReference type="EMBL" id="JABEPP010000003">
    <property type="protein sequence ID" value="NNM72817.1"/>
    <property type="molecule type" value="Genomic_DNA"/>
</dbReference>
<dbReference type="InterPro" id="IPR054582">
    <property type="entry name" value="DmmA-like_N"/>
</dbReference>
<dbReference type="Pfam" id="PF22290">
    <property type="entry name" value="DmmA-like_N"/>
    <property type="match status" value="1"/>
</dbReference>
<dbReference type="InterPro" id="IPR006058">
    <property type="entry name" value="2Fe2S_fd_BS"/>
</dbReference>
<evidence type="ECO:0000259" key="9">
    <source>
        <dbReference type="PROSITE" id="PS51085"/>
    </source>
</evidence>
<dbReference type="CDD" id="cd06185">
    <property type="entry name" value="PDR_like"/>
    <property type="match status" value="1"/>
</dbReference>
<dbReference type="Proteomes" id="UP000564885">
    <property type="component" value="Unassembled WGS sequence"/>
</dbReference>
<dbReference type="SUPFAM" id="SSF63380">
    <property type="entry name" value="Riboflavin synthase domain-like"/>
    <property type="match status" value="1"/>
</dbReference>
<dbReference type="SUPFAM" id="SSF52343">
    <property type="entry name" value="Ferredoxin reductase-like, C-terminal NADP-linked domain"/>
    <property type="match status" value="1"/>
</dbReference>
<dbReference type="InterPro" id="IPR050415">
    <property type="entry name" value="MRET"/>
</dbReference>
<evidence type="ECO:0000256" key="8">
    <source>
        <dbReference type="ARBA" id="ARBA00023014"/>
    </source>
</evidence>
<dbReference type="Gene3D" id="2.40.30.10">
    <property type="entry name" value="Translation factors"/>
    <property type="match status" value="1"/>
</dbReference>
<dbReference type="InterPro" id="IPR017938">
    <property type="entry name" value="Riboflavin_synthase-like_b-brl"/>
</dbReference>
<dbReference type="GO" id="GO:0016491">
    <property type="term" value="F:oxidoreductase activity"/>
    <property type="evidence" value="ECO:0007669"/>
    <property type="project" value="UniProtKB-KW"/>
</dbReference>
<evidence type="ECO:0000256" key="1">
    <source>
        <dbReference type="ARBA" id="ARBA00001917"/>
    </source>
</evidence>
<organism evidence="11 12">
    <name type="scientific">Enterovirga aerilata</name>
    <dbReference type="NCBI Taxonomy" id="2730920"/>
    <lineage>
        <taxon>Bacteria</taxon>
        <taxon>Pseudomonadati</taxon>
        <taxon>Pseudomonadota</taxon>
        <taxon>Alphaproteobacteria</taxon>
        <taxon>Hyphomicrobiales</taxon>
        <taxon>Methylobacteriaceae</taxon>
        <taxon>Enterovirga</taxon>
    </lineage>
</organism>
<keyword evidence="2" id="KW-0285">Flavoprotein</keyword>
<dbReference type="PANTHER" id="PTHR47354:SF1">
    <property type="entry name" value="CARNITINE MONOOXYGENASE REDUCTASE SUBUNIT"/>
    <property type="match status" value="1"/>
</dbReference>
<dbReference type="InterPro" id="IPR012675">
    <property type="entry name" value="Beta-grasp_dom_sf"/>
</dbReference>
<keyword evidence="3" id="KW-0288">FMN</keyword>
<sequence length="317" mass="34165">MTWQAARVAQVREEAVGIRSLELVPAGGSDFAPFAPGAHVELQLGPSLIRPYSLVNTVGWDGTYRVAVKLEPTSRGGSRRVHELREGEEIAVRPPRNNFPLDPGAKHHLLLAGGIGITPILGMARHLAASGGSFELGYFGRSRSEMAFLDELSGASLRARTALHVGLEPPAVRDVLADMLARQPRGTHVYVCGPSPFMTLARELVAGHPDLALHLEYFSNDAAMPDQQADGFRVVLGRSGRSFEIPPDRTIVEVLAENGIVVPTSCEQGVCGTCQTGVISGRPEHRDLFLSDEEHAAGDTMLICVSRSLDRELVLDL</sequence>
<reference evidence="11 12" key="1">
    <citation type="submission" date="2020-04" db="EMBL/GenBank/DDBJ databases">
        <title>Enterovirga sp. isolate from soil.</title>
        <authorList>
            <person name="Chea S."/>
            <person name="Kim D.-U."/>
        </authorList>
    </citation>
    <scope>NUCLEOTIDE SEQUENCE [LARGE SCALE GENOMIC DNA]</scope>
    <source>
        <strain evidence="11 12">DB1703</strain>
    </source>
</reference>
<dbReference type="InterPro" id="IPR039261">
    <property type="entry name" value="FNR_nucleotide-bd"/>
</dbReference>
<comment type="cofactor">
    <cofactor evidence="1">
        <name>FMN</name>
        <dbReference type="ChEBI" id="CHEBI:58210"/>
    </cofactor>
</comment>
<evidence type="ECO:0000313" key="11">
    <source>
        <dbReference type="EMBL" id="NNM72817.1"/>
    </source>
</evidence>
<comment type="caution">
    <text evidence="11">The sequence shown here is derived from an EMBL/GenBank/DDBJ whole genome shotgun (WGS) entry which is preliminary data.</text>
</comment>
<keyword evidence="5" id="KW-0479">Metal-binding</keyword>
<gene>
    <name evidence="11" type="ORF">HJG44_10565</name>
</gene>
<dbReference type="CDD" id="cd00207">
    <property type="entry name" value="fer2"/>
    <property type="match status" value="1"/>
</dbReference>
<dbReference type="InterPro" id="IPR036010">
    <property type="entry name" value="2Fe-2S_ferredoxin-like_sf"/>
</dbReference>
<evidence type="ECO:0000259" key="10">
    <source>
        <dbReference type="PROSITE" id="PS51384"/>
    </source>
</evidence>
<dbReference type="Gene3D" id="3.10.20.30">
    <property type="match status" value="1"/>
</dbReference>
<evidence type="ECO:0000256" key="5">
    <source>
        <dbReference type="ARBA" id="ARBA00022723"/>
    </source>
</evidence>
<dbReference type="PROSITE" id="PS51384">
    <property type="entry name" value="FAD_FR"/>
    <property type="match status" value="1"/>
</dbReference>
<dbReference type="InterPro" id="IPR001041">
    <property type="entry name" value="2Fe-2S_ferredoxin-type"/>
</dbReference>
<evidence type="ECO:0000256" key="7">
    <source>
        <dbReference type="ARBA" id="ARBA00023004"/>
    </source>
</evidence>
<accession>A0A849I9Y3</accession>
<protein>
    <submittedName>
        <fullName evidence="11">Oxidoreductase</fullName>
    </submittedName>
</protein>
<dbReference type="Gene3D" id="3.40.50.80">
    <property type="entry name" value="Nucleotide-binding domain of ferredoxin-NADP reductase (FNR) module"/>
    <property type="match status" value="1"/>
</dbReference>
<evidence type="ECO:0000256" key="2">
    <source>
        <dbReference type="ARBA" id="ARBA00022630"/>
    </source>
</evidence>
<dbReference type="SUPFAM" id="SSF54292">
    <property type="entry name" value="2Fe-2S ferredoxin-like"/>
    <property type="match status" value="1"/>
</dbReference>
<dbReference type="Pfam" id="PF00111">
    <property type="entry name" value="Fer2"/>
    <property type="match status" value="1"/>
</dbReference>
<dbReference type="InterPro" id="IPR017927">
    <property type="entry name" value="FAD-bd_FR_type"/>
</dbReference>
<evidence type="ECO:0000256" key="6">
    <source>
        <dbReference type="ARBA" id="ARBA00023002"/>
    </source>
</evidence>
<dbReference type="PRINTS" id="PR00409">
    <property type="entry name" value="PHDIOXRDTASE"/>
</dbReference>
<keyword evidence="6" id="KW-0560">Oxidoreductase</keyword>
<evidence type="ECO:0000256" key="3">
    <source>
        <dbReference type="ARBA" id="ARBA00022643"/>
    </source>
</evidence>
<evidence type="ECO:0000256" key="4">
    <source>
        <dbReference type="ARBA" id="ARBA00022714"/>
    </source>
</evidence>
<dbReference type="GO" id="GO:0046872">
    <property type="term" value="F:metal ion binding"/>
    <property type="evidence" value="ECO:0007669"/>
    <property type="project" value="UniProtKB-KW"/>
</dbReference>
<feature type="domain" description="2Fe-2S ferredoxin-type" evidence="9">
    <location>
        <begin position="232"/>
        <end position="317"/>
    </location>
</feature>
<dbReference type="GO" id="GO:0051537">
    <property type="term" value="F:2 iron, 2 sulfur cluster binding"/>
    <property type="evidence" value="ECO:0007669"/>
    <property type="project" value="UniProtKB-KW"/>
</dbReference>
<dbReference type="PROSITE" id="PS00197">
    <property type="entry name" value="2FE2S_FER_1"/>
    <property type="match status" value="1"/>
</dbReference>
<proteinExistence type="predicted"/>
<dbReference type="PROSITE" id="PS51085">
    <property type="entry name" value="2FE2S_FER_2"/>
    <property type="match status" value="1"/>
</dbReference>
<feature type="domain" description="FAD-binding FR-type" evidence="10">
    <location>
        <begin position="1"/>
        <end position="102"/>
    </location>
</feature>
<dbReference type="RefSeq" id="WP_171218342.1">
    <property type="nucleotide sequence ID" value="NZ_JABEPP010000003.1"/>
</dbReference>